<dbReference type="PANTHER" id="PTHR23501">
    <property type="entry name" value="MAJOR FACILITATOR SUPERFAMILY"/>
    <property type="match status" value="1"/>
</dbReference>
<evidence type="ECO:0000256" key="5">
    <source>
        <dbReference type="SAM" id="Phobius"/>
    </source>
</evidence>
<feature type="transmembrane region" description="Helical" evidence="5">
    <location>
        <begin position="44"/>
        <end position="69"/>
    </location>
</feature>
<feature type="transmembrane region" description="Helical" evidence="5">
    <location>
        <begin position="378"/>
        <end position="395"/>
    </location>
</feature>
<dbReference type="GO" id="GO:0022857">
    <property type="term" value="F:transmembrane transporter activity"/>
    <property type="evidence" value="ECO:0007669"/>
    <property type="project" value="InterPro"/>
</dbReference>
<feature type="transmembrane region" description="Helical" evidence="5">
    <location>
        <begin position="407"/>
        <end position="427"/>
    </location>
</feature>
<feature type="transmembrane region" description="Helical" evidence="5">
    <location>
        <begin position="81"/>
        <end position="103"/>
    </location>
</feature>
<dbReference type="GO" id="GO:0005886">
    <property type="term" value="C:plasma membrane"/>
    <property type="evidence" value="ECO:0007669"/>
    <property type="project" value="TreeGrafter"/>
</dbReference>
<dbReference type="InterPro" id="IPR036259">
    <property type="entry name" value="MFS_trans_sf"/>
</dbReference>
<feature type="transmembrane region" description="Helical" evidence="5">
    <location>
        <begin position="242"/>
        <end position="264"/>
    </location>
</feature>
<evidence type="ECO:0000256" key="1">
    <source>
        <dbReference type="ARBA" id="ARBA00004141"/>
    </source>
</evidence>
<dbReference type="OrthoDB" id="3437016at2759"/>
<feature type="domain" description="Major facilitator superfamily (MFS) profile" evidence="6">
    <location>
        <begin position="47"/>
        <end position="536"/>
    </location>
</feature>
<comment type="caution">
    <text evidence="7">The sequence shown here is derived from an EMBL/GenBank/DDBJ whole genome shotgun (WGS) entry which is preliminary data.</text>
</comment>
<keyword evidence="3 5" id="KW-1133">Transmembrane helix</keyword>
<comment type="subcellular location">
    <subcellularLocation>
        <location evidence="1">Membrane</location>
        <topology evidence="1">Multi-pass membrane protein</topology>
    </subcellularLocation>
</comment>
<evidence type="ECO:0000256" key="3">
    <source>
        <dbReference type="ARBA" id="ARBA00022989"/>
    </source>
</evidence>
<dbReference type="InterPro" id="IPR011701">
    <property type="entry name" value="MFS"/>
</dbReference>
<feature type="transmembrane region" description="Helical" evidence="5">
    <location>
        <begin position="311"/>
        <end position="331"/>
    </location>
</feature>
<feature type="transmembrane region" description="Helical" evidence="5">
    <location>
        <begin position="204"/>
        <end position="226"/>
    </location>
</feature>
<dbReference type="PROSITE" id="PS50850">
    <property type="entry name" value="MFS"/>
    <property type="match status" value="1"/>
</dbReference>
<evidence type="ECO:0000259" key="6">
    <source>
        <dbReference type="PROSITE" id="PS50850"/>
    </source>
</evidence>
<feature type="transmembrane region" description="Helical" evidence="5">
    <location>
        <begin position="110"/>
        <end position="130"/>
    </location>
</feature>
<dbReference type="SUPFAM" id="SSF103473">
    <property type="entry name" value="MFS general substrate transporter"/>
    <property type="match status" value="1"/>
</dbReference>
<sequence length="559" mass="60235">MDMQHENLPAGAIAMTGQYQQPLTDPAEDLTEQRTGHTRRDFRFWMVFCAGLTVDMLSALDLSAVSVALPTIVNHLHGSQFIWAGSAYSIAATAILPLIGGLVSMFGRKWTLVAFVLVFALGSAICGGAQSMNMLIGGRVVQGLGGGACIAITEIVYADLVPLPERGKFQGITALVWAFAREMYHSAVGPPIGGALADTGAWRWLFFLNLPLCGIAIFLILIFLTVHTPQSNVREKVAEMDWLGCVLVIGSTVSLLLALTWGGIQFPWGSFHVLVPLVIGIVGLATFIVVEARFTREPTMPKFCFTNRTTLSGYLGVFFHGVVAICVTYYLPVYFQAGKGASAVGSGVDMFGKAFTIPAFAIFSGLSVEIIKAYRPQNYVGWMLIIIGYGTLTLLDEGSSRAKYIGLQIPLGIGLGIVWISTQFPILAPLPYSNNARALGFFTFTRSLAQSLGIVVGGTILQNELRAKLPEAFLATLPQGVQIAYSAIPQINALPDGLREEVRGAFAGSVRVIWQVLAGISGAGLLTCFLMEELPLRREMDETWGLQGETDEVVVEIKA</sequence>
<dbReference type="Pfam" id="PF07690">
    <property type="entry name" value="MFS_1"/>
    <property type="match status" value="1"/>
</dbReference>
<dbReference type="Proteomes" id="UP000703269">
    <property type="component" value="Unassembled WGS sequence"/>
</dbReference>
<feature type="transmembrane region" description="Helical" evidence="5">
    <location>
        <begin position="351"/>
        <end position="371"/>
    </location>
</feature>
<reference evidence="7 8" key="1">
    <citation type="submission" date="2021-08" db="EMBL/GenBank/DDBJ databases">
        <title>Draft Genome Sequence of Phanerochaete sordida strain YK-624.</title>
        <authorList>
            <person name="Mori T."/>
            <person name="Dohra H."/>
            <person name="Suzuki T."/>
            <person name="Kawagishi H."/>
            <person name="Hirai H."/>
        </authorList>
    </citation>
    <scope>NUCLEOTIDE SEQUENCE [LARGE SCALE GENOMIC DNA]</scope>
    <source>
        <strain evidence="7 8">YK-624</strain>
    </source>
</reference>
<feature type="transmembrane region" description="Helical" evidence="5">
    <location>
        <begin position="270"/>
        <end position="290"/>
    </location>
</feature>
<dbReference type="EMBL" id="BPQB01000011">
    <property type="protein sequence ID" value="GJE88925.1"/>
    <property type="molecule type" value="Genomic_DNA"/>
</dbReference>
<evidence type="ECO:0000313" key="8">
    <source>
        <dbReference type="Proteomes" id="UP000703269"/>
    </source>
</evidence>
<keyword evidence="2 5" id="KW-0812">Transmembrane</keyword>
<evidence type="ECO:0000256" key="4">
    <source>
        <dbReference type="ARBA" id="ARBA00023136"/>
    </source>
</evidence>
<dbReference type="AlphaFoldDB" id="A0A9P3G6W9"/>
<organism evidence="7 8">
    <name type="scientific">Phanerochaete sordida</name>
    <dbReference type="NCBI Taxonomy" id="48140"/>
    <lineage>
        <taxon>Eukaryota</taxon>
        <taxon>Fungi</taxon>
        <taxon>Dikarya</taxon>
        <taxon>Basidiomycota</taxon>
        <taxon>Agaricomycotina</taxon>
        <taxon>Agaricomycetes</taxon>
        <taxon>Polyporales</taxon>
        <taxon>Phanerochaetaceae</taxon>
        <taxon>Phanerochaete</taxon>
    </lineage>
</organism>
<accession>A0A9P3G6W9</accession>
<dbReference type="Gene3D" id="1.20.1250.20">
    <property type="entry name" value="MFS general substrate transporter like domains"/>
    <property type="match status" value="1"/>
</dbReference>
<dbReference type="InterPro" id="IPR020846">
    <property type="entry name" value="MFS_dom"/>
</dbReference>
<protein>
    <submittedName>
        <fullName evidence="7">MFS general substrate transporter</fullName>
    </submittedName>
</protein>
<keyword evidence="8" id="KW-1185">Reference proteome</keyword>
<evidence type="ECO:0000313" key="7">
    <source>
        <dbReference type="EMBL" id="GJE88925.1"/>
    </source>
</evidence>
<dbReference type="PANTHER" id="PTHR23501:SF102">
    <property type="entry name" value="DRUG TRANSPORTER, PUTATIVE (AFU_ORTHOLOGUE AFUA_3G08530)-RELATED"/>
    <property type="match status" value="1"/>
</dbReference>
<evidence type="ECO:0000256" key="2">
    <source>
        <dbReference type="ARBA" id="ARBA00022692"/>
    </source>
</evidence>
<name>A0A9P3G6W9_9APHY</name>
<proteinExistence type="predicted"/>
<feature type="transmembrane region" description="Helical" evidence="5">
    <location>
        <begin position="439"/>
        <end position="461"/>
    </location>
</feature>
<feature type="transmembrane region" description="Helical" evidence="5">
    <location>
        <begin position="512"/>
        <end position="531"/>
    </location>
</feature>
<keyword evidence="4 5" id="KW-0472">Membrane</keyword>
<gene>
    <name evidence="7" type="ORF">PsYK624_050130</name>
</gene>